<feature type="domain" description="Arabinofuranosyltransferase AftA N-terminal" evidence="16">
    <location>
        <begin position="52"/>
        <end position="485"/>
    </location>
</feature>
<evidence type="ECO:0000259" key="16">
    <source>
        <dbReference type="Pfam" id="PF12250"/>
    </source>
</evidence>
<dbReference type="GO" id="GO:0016757">
    <property type="term" value="F:glycosyltransferase activity"/>
    <property type="evidence" value="ECO:0007669"/>
    <property type="project" value="InterPro"/>
</dbReference>
<feature type="transmembrane region" description="Helical" evidence="14">
    <location>
        <begin position="82"/>
        <end position="105"/>
    </location>
</feature>
<evidence type="ECO:0000256" key="4">
    <source>
        <dbReference type="ARBA" id="ARBA00012037"/>
    </source>
</evidence>
<evidence type="ECO:0000256" key="8">
    <source>
        <dbReference type="ARBA" id="ARBA00022692"/>
    </source>
</evidence>
<dbReference type="Pfam" id="PF12250">
    <property type="entry name" value="AftA_N"/>
    <property type="match status" value="1"/>
</dbReference>
<evidence type="ECO:0000256" key="13">
    <source>
        <dbReference type="SAM" id="MobiDB-lite"/>
    </source>
</evidence>
<accession>A0A7G7YLJ8</accession>
<reference evidence="17 18" key="1">
    <citation type="submission" date="2019-12" db="EMBL/GenBank/DDBJ databases">
        <title>Corynebacterium sp. nov., isolated from feces of the Anser Albifrons in China.</title>
        <authorList>
            <person name="Liu Q."/>
        </authorList>
    </citation>
    <scope>NUCLEOTIDE SEQUENCE [LARGE SCALE GENOMIC DNA]</scope>
    <source>
        <strain evidence="17 18">23H37-10</strain>
    </source>
</reference>
<dbReference type="UniPathway" id="UPA00963"/>
<evidence type="ECO:0000313" key="17">
    <source>
        <dbReference type="EMBL" id="QNH95368.1"/>
    </source>
</evidence>
<feature type="domain" description="Arabinofuranosyltransferase AftA C-terminal" evidence="15">
    <location>
        <begin position="494"/>
        <end position="686"/>
    </location>
</feature>
<keyword evidence="6" id="KW-1003">Cell membrane</keyword>
<protein>
    <recommendedName>
        <fullName evidence="5">Galactan 5-O-arabinofuranosyltransferase</fullName>
        <ecNumber evidence="4">2.4.2.46</ecNumber>
    </recommendedName>
    <alternativeName>
        <fullName evidence="11">Arabinofuranosyltransferase AftA</fullName>
    </alternativeName>
</protein>
<evidence type="ECO:0000256" key="14">
    <source>
        <dbReference type="SAM" id="Phobius"/>
    </source>
</evidence>
<evidence type="ECO:0000256" key="10">
    <source>
        <dbReference type="ARBA" id="ARBA00023136"/>
    </source>
</evidence>
<dbReference type="RefSeq" id="WP_186276938.1">
    <property type="nucleotide sequence ID" value="NZ_CP046883.1"/>
</dbReference>
<evidence type="ECO:0000256" key="9">
    <source>
        <dbReference type="ARBA" id="ARBA00022989"/>
    </source>
</evidence>
<gene>
    <name evidence="17" type="ORF">GP473_00420</name>
</gene>
<feature type="transmembrane region" description="Helical" evidence="14">
    <location>
        <begin position="406"/>
        <end position="426"/>
    </location>
</feature>
<name>A0A7G7YLJ8_9CORY</name>
<evidence type="ECO:0000256" key="12">
    <source>
        <dbReference type="ARBA" id="ARBA00034030"/>
    </source>
</evidence>
<evidence type="ECO:0000256" key="1">
    <source>
        <dbReference type="ARBA" id="ARBA00004651"/>
    </source>
</evidence>
<feature type="transmembrane region" description="Helical" evidence="14">
    <location>
        <begin position="328"/>
        <end position="352"/>
    </location>
</feature>
<dbReference type="Pfam" id="PF12249">
    <property type="entry name" value="AftA_C"/>
    <property type="match status" value="1"/>
</dbReference>
<keyword evidence="18" id="KW-1185">Reference proteome</keyword>
<dbReference type="AlphaFoldDB" id="A0A7G7YLJ8"/>
<evidence type="ECO:0000256" key="5">
    <source>
        <dbReference type="ARBA" id="ARBA00020482"/>
    </source>
</evidence>
<evidence type="ECO:0000313" key="18">
    <source>
        <dbReference type="Proteomes" id="UP000515275"/>
    </source>
</evidence>
<evidence type="ECO:0000256" key="11">
    <source>
        <dbReference type="ARBA" id="ARBA00033184"/>
    </source>
</evidence>
<dbReference type="Proteomes" id="UP000515275">
    <property type="component" value="Chromosome"/>
</dbReference>
<dbReference type="EMBL" id="CP046883">
    <property type="protein sequence ID" value="QNH95368.1"/>
    <property type="molecule type" value="Genomic_DNA"/>
</dbReference>
<feature type="transmembrane region" description="Helical" evidence="14">
    <location>
        <begin position="296"/>
        <end position="316"/>
    </location>
</feature>
<organism evidence="17 18">
    <name type="scientific">Corynebacterium anserum</name>
    <dbReference type="NCBI Taxonomy" id="2684406"/>
    <lineage>
        <taxon>Bacteria</taxon>
        <taxon>Bacillati</taxon>
        <taxon>Actinomycetota</taxon>
        <taxon>Actinomycetes</taxon>
        <taxon>Mycobacteriales</taxon>
        <taxon>Corynebacteriaceae</taxon>
        <taxon>Corynebacterium</taxon>
    </lineage>
</organism>
<feature type="transmembrane region" description="Helical" evidence="14">
    <location>
        <begin position="432"/>
        <end position="451"/>
    </location>
</feature>
<dbReference type="EC" id="2.4.2.46" evidence="4"/>
<evidence type="ECO:0000256" key="2">
    <source>
        <dbReference type="ARBA" id="ARBA00004776"/>
    </source>
</evidence>
<dbReference type="GO" id="GO:0044038">
    <property type="term" value="P:cell wall macromolecule biosynthetic process"/>
    <property type="evidence" value="ECO:0007669"/>
    <property type="project" value="InterPro"/>
</dbReference>
<comment type="similarity">
    <text evidence="3">Belongs to the glycosyltransferase 85 family.</text>
</comment>
<feature type="transmembrane region" description="Helical" evidence="14">
    <location>
        <begin position="48"/>
        <end position="70"/>
    </location>
</feature>
<keyword evidence="8 14" id="KW-0812">Transmembrane</keyword>
<comment type="pathway">
    <text evidence="2">Cell wall biogenesis; cell wall polysaccharide biosynthesis.</text>
</comment>
<keyword evidence="10 14" id="KW-0472">Membrane</keyword>
<feature type="region of interest" description="Disordered" evidence="13">
    <location>
        <begin position="1"/>
        <end position="25"/>
    </location>
</feature>
<feature type="transmembrane region" description="Helical" evidence="14">
    <location>
        <begin position="188"/>
        <end position="207"/>
    </location>
</feature>
<sequence>MNASPTSTTHAQNAAAKERKPRAAHKGITRHHGLSTSYLVDTLSLPQFFLRLVIAGASAAVLTVICWLVIKRLPLLPYPMSFLTRTMTTVVIVFVVAALGVALWFWLYTPRSKPLSRWLRLTVQFVAYMAPAMLVVATLAIPLAKTALFLDGISIDQGFRTEYLTRMADHLSYDDMAYADVPSFYPGLWFFTGGLFAKVTGLAGWGAFQPWALITLAVTGSMLVPVWQRLCGSLAVASAVAMATTAIVIHMEPEEPYAAIVAMGMPAAFIMARRALDGGKAAMAGSVVYLGLSANLYTLFTATSALTVVVMAFLVAGGTKSLKPIIRLTVIGFSSLLIAAIGWGPYLLALLTRPHGDTDKAQHFLPVEGTEIPFPFLENPAMFVLGAICIIWMISRFRDPSVHSQIVGLGVCYAWVFISMLAPLAGTTLLGFRLSLPIGVIMGTCGILALAELRLFGFEKFYPDGFIKNHGKTTTAVLAIIAAATCIHFTTSTPVELREEIDRAYQDTDGNGNRADNYPADSGMYFPLVARVIEEHTGKRPSDTVVLTDEMNLLSYYPYRAFQAMTAHYANPLGEFDRRNEVIESWTHIKDPRELLQAMDKSEQENGWKSPDVMIFRGKLDLKPGTEDDELPEVTGPGNNTFSYIMTKDIHPRYPNVEFRAVHFSAQAFSEGWTLKQVGPLVVAMRDR</sequence>
<keyword evidence="7" id="KW-0808">Transferase</keyword>
<feature type="compositionally biased region" description="Polar residues" evidence="13">
    <location>
        <begin position="1"/>
        <end position="12"/>
    </location>
</feature>
<comment type="subcellular location">
    <subcellularLocation>
        <location evidence="1">Cell membrane</location>
        <topology evidence="1">Multi-pass membrane protein</topology>
    </subcellularLocation>
</comment>
<dbReference type="InterPro" id="IPR020959">
    <property type="entry name" value="ArabinofuranosylTrfase_AftA_C"/>
</dbReference>
<feature type="transmembrane region" description="Helical" evidence="14">
    <location>
        <begin position="125"/>
        <end position="144"/>
    </location>
</feature>
<dbReference type="KEGG" id="cans:GP473_00420"/>
<keyword evidence="9 14" id="KW-1133">Transmembrane helix</keyword>
<evidence type="ECO:0000256" key="7">
    <source>
        <dbReference type="ARBA" id="ARBA00022679"/>
    </source>
</evidence>
<proteinExistence type="inferred from homology"/>
<dbReference type="InterPro" id="IPR020963">
    <property type="entry name" value="ArabinofuranosylTrfase_AftA_N"/>
</dbReference>
<feature type="transmembrane region" description="Helical" evidence="14">
    <location>
        <begin position="227"/>
        <end position="249"/>
    </location>
</feature>
<evidence type="ECO:0000256" key="6">
    <source>
        <dbReference type="ARBA" id="ARBA00022475"/>
    </source>
</evidence>
<dbReference type="GO" id="GO:0005886">
    <property type="term" value="C:plasma membrane"/>
    <property type="evidence" value="ECO:0007669"/>
    <property type="project" value="UniProtKB-SubCell"/>
</dbReference>
<evidence type="ECO:0000256" key="3">
    <source>
        <dbReference type="ARBA" id="ARBA00009655"/>
    </source>
</evidence>
<dbReference type="GO" id="GO:0045227">
    <property type="term" value="P:capsule polysaccharide biosynthetic process"/>
    <property type="evidence" value="ECO:0007669"/>
    <property type="project" value="UniProtKB-UniPathway"/>
</dbReference>
<comment type="catalytic activity">
    <reaction evidence="12">
        <text>Adds an alpha-D-arabinofuranosyl group from trans,octacis-decaprenylphospho-beta-D-arabinofuranose at the 5-O-position of the eighth, tenth and twelfth galactofuranose unit of the galactofuranan chain of [beta-D-galactofuranosyl-(1-&gt;5)-beta-D-galactofuranosyl-(1-&gt;6)]14-beta-D-galactofuranosyl-(1-&gt;5)-beta-D-galactofuranosyl-(1-&gt;4)-alpha-L-rhamnopyranosyl-(1-&gt;3)-N-acetyl-alpha-D-glucosaminyl-diphospho-trans,octacis-decaprenol.</text>
        <dbReference type="EC" id="2.4.2.46"/>
    </reaction>
</comment>
<feature type="transmembrane region" description="Helical" evidence="14">
    <location>
        <begin position="372"/>
        <end position="394"/>
    </location>
</feature>
<evidence type="ECO:0000259" key="15">
    <source>
        <dbReference type="Pfam" id="PF12249"/>
    </source>
</evidence>